<evidence type="ECO:0000256" key="10">
    <source>
        <dbReference type="ARBA" id="ARBA00022989"/>
    </source>
</evidence>
<comment type="cofactor">
    <cofactor evidence="1">
        <name>Ca(2+)</name>
        <dbReference type="ChEBI" id="CHEBI:29108"/>
    </cofactor>
</comment>
<keyword evidence="3" id="KW-1003">Cell membrane</keyword>
<evidence type="ECO:0000313" key="18">
    <source>
        <dbReference type="Proteomes" id="UP000054359"/>
    </source>
</evidence>
<dbReference type="InterPro" id="IPR052214">
    <property type="entry name" value="DAG_Lipase-Related"/>
</dbReference>
<dbReference type="InterPro" id="IPR002921">
    <property type="entry name" value="Fungal_lipase-type"/>
</dbReference>
<feature type="transmembrane region" description="Helical" evidence="15">
    <location>
        <begin position="61"/>
        <end position="83"/>
    </location>
</feature>
<accession>A0A087TR67</accession>
<evidence type="ECO:0000256" key="11">
    <source>
        <dbReference type="ARBA" id="ARBA00023098"/>
    </source>
</evidence>
<evidence type="ECO:0000256" key="2">
    <source>
        <dbReference type="ARBA" id="ARBA00004651"/>
    </source>
</evidence>
<dbReference type="OMA" id="TIFQWIA"/>
<dbReference type="PANTHER" id="PTHR45792">
    <property type="entry name" value="DIACYLGLYCEROL LIPASE HOMOLOG-RELATED"/>
    <property type="match status" value="1"/>
</dbReference>
<comment type="catalytic activity">
    <reaction evidence="13">
        <text>a 1,2-diacyl-sn-glycerol + H2O = a 2-acylglycerol + a fatty acid + H(+)</text>
        <dbReference type="Rhea" id="RHEA:33275"/>
        <dbReference type="ChEBI" id="CHEBI:15377"/>
        <dbReference type="ChEBI" id="CHEBI:15378"/>
        <dbReference type="ChEBI" id="CHEBI:17389"/>
        <dbReference type="ChEBI" id="CHEBI:17815"/>
        <dbReference type="ChEBI" id="CHEBI:28868"/>
        <dbReference type="EC" id="3.1.1.116"/>
    </reaction>
    <physiologicalReaction direction="left-to-right" evidence="13">
        <dbReference type="Rhea" id="RHEA:33276"/>
    </physiologicalReaction>
</comment>
<dbReference type="GO" id="GO:0016042">
    <property type="term" value="P:lipid catabolic process"/>
    <property type="evidence" value="ECO:0007669"/>
    <property type="project" value="UniProtKB-KW"/>
</dbReference>
<evidence type="ECO:0000256" key="15">
    <source>
        <dbReference type="SAM" id="Phobius"/>
    </source>
</evidence>
<evidence type="ECO:0000256" key="4">
    <source>
        <dbReference type="ARBA" id="ARBA00022553"/>
    </source>
</evidence>
<reference evidence="17 18" key="1">
    <citation type="submission" date="2013-11" db="EMBL/GenBank/DDBJ databases">
        <title>Genome sequencing of Stegodyphus mimosarum.</title>
        <authorList>
            <person name="Bechsgaard J."/>
        </authorList>
    </citation>
    <scope>NUCLEOTIDE SEQUENCE [LARGE SCALE GENOMIC DNA]</scope>
</reference>
<feature type="non-terminal residue" evidence="17">
    <location>
        <position position="660"/>
    </location>
</feature>
<keyword evidence="7" id="KW-0378">Hydrolase</keyword>
<evidence type="ECO:0000256" key="13">
    <source>
        <dbReference type="ARBA" id="ARBA00024531"/>
    </source>
</evidence>
<keyword evidence="18" id="KW-1185">Reference proteome</keyword>
<keyword evidence="8" id="KW-0106">Calcium</keyword>
<dbReference type="EMBL" id="KK116374">
    <property type="protein sequence ID" value="KFM67606.1"/>
    <property type="molecule type" value="Genomic_DNA"/>
</dbReference>
<feature type="transmembrane region" description="Helical" evidence="15">
    <location>
        <begin position="103"/>
        <end position="123"/>
    </location>
</feature>
<dbReference type="CDD" id="cd00519">
    <property type="entry name" value="Lipase_3"/>
    <property type="match status" value="1"/>
</dbReference>
<evidence type="ECO:0000256" key="9">
    <source>
        <dbReference type="ARBA" id="ARBA00022963"/>
    </source>
</evidence>
<dbReference type="EC" id="3.1.1.116" evidence="14"/>
<evidence type="ECO:0000256" key="7">
    <source>
        <dbReference type="ARBA" id="ARBA00022801"/>
    </source>
</evidence>
<evidence type="ECO:0000256" key="12">
    <source>
        <dbReference type="ARBA" id="ARBA00023136"/>
    </source>
</evidence>
<keyword evidence="4" id="KW-0597">Phosphoprotein</keyword>
<keyword evidence="5 15" id="KW-0812">Transmembrane</keyword>
<dbReference type="Pfam" id="PF01764">
    <property type="entry name" value="Lipase_3"/>
    <property type="match status" value="1"/>
</dbReference>
<protein>
    <recommendedName>
        <fullName evidence="14">sn-1-specific diacylglycerol lipase</fullName>
        <ecNumber evidence="14">3.1.1.116</ecNumber>
    </recommendedName>
</protein>
<name>A0A087TR67_STEMI</name>
<gene>
    <name evidence="17" type="ORF">X975_13731</name>
</gene>
<keyword evidence="11" id="KW-0443">Lipid metabolism</keyword>
<dbReference type="Gene3D" id="3.40.50.1820">
    <property type="entry name" value="alpha/beta hydrolase"/>
    <property type="match status" value="1"/>
</dbReference>
<keyword evidence="10 15" id="KW-1133">Transmembrane helix</keyword>
<evidence type="ECO:0000256" key="6">
    <source>
        <dbReference type="ARBA" id="ARBA00022723"/>
    </source>
</evidence>
<evidence type="ECO:0000256" key="3">
    <source>
        <dbReference type="ARBA" id="ARBA00022475"/>
    </source>
</evidence>
<dbReference type="GO" id="GO:0005886">
    <property type="term" value="C:plasma membrane"/>
    <property type="evidence" value="ECO:0007669"/>
    <property type="project" value="UniProtKB-SubCell"/>
</dbReference>
<evidence type="ECO:0000313" key="17">
    <source>
        <dbReference type="EMBL" id="KFM67606.1"/>
    </source>
</evidence>
<evidence type="ECO:0000256" key="8">
    <source>
        <dbReference type="ARBA" id="ARBA00022837"/>
    </source>
</evidence>
<evidence type="ECO:0000259" key="16">
    <source>
        <dbReference type="Pfam" id="PF01764"/>
    </source>
</evidence>
<feature type="domain" description="Fungal lipase-type" evidence="16">
    <location>
        <begin position="381"/>
        <end position="506"/>
    </location>
</feature>
<keyword evidence="9" id="KW-0442">Lipid degradation</keyword>
<organism evidence="17 18">
    <name type="scientific">Stegodyphus mimosarum</name>
    <name type="common">African social velvet spider</name>
    <dbReference type="NCBI Taxonomy" id="407821"/>
    <lineage>
        <taxon>Eukaryota</taxon>
        <taxon>Metazoa</taxon>
        <taxon>Ecdysozoa</taxon>
        <taxon>Arthropoda</taxon>
        <taxon>Chelicerata</taxon>
        <taxon>Arachnida</taxon>
        <taxon>Araneae</taxon>
        <taxon>Araneomorphae</taxon>
        <taxon>Entelegynae</taxon>
        <taxon>Eresoidea</taxon>
        <taxon>Eresidae</taxon>
        <taxon>Stegodyphus</taxon>
    </lineage>
</organism>
<comment type="subcellular location">
    <subcellularLocation>
        <location evidence="2">Cell membrane</location>
        <topology evidence="2">Multi-pass membrane protein</topology>
    </subcellularLocation>
</comment>
<evidence type="ECO:0000256" key="5">
    <source>
        <dbReference type="ARBA" id="ARBA00022692"/>
    </source>
</evidence>
<dbReference type="AlphaFoldDB" id="A0A087TR67"/>
<dbReference type="Proteomes" id="UP000054359">
    <property type="component" value="Unassembled WGS sequence"/>
</dbReference>
<dbReference type="PANTHER" id="PTHR45792:SF8">
    <property type="entry name" value="DIACYLGLYCEROL LIPASE-ALPHA"/>
    <property type="match status" value="1"/>
</dbReference>
<evidence type="ECO:0000256" key="1">
    <source>
        <dbReference type="ARBA" id="ARBA00001913"/>
    </source>
</evidence>
<dbReference type="InterPro" id="IPR029058">
    <property type="entry name" value="AB_hydrolase_fold"/>
</dbReference>
<sequence length="660" mass="74129">MPGMRLFGRRCSLATDDFLFIGLIDSIIFLPWLAWIPVIYASYLKQRSTCEINDSVHMLDVALPGLCILFLMNWLVSAFFVIFSVKGTISQPEARRPVVKIVYIKLIVSALDFAWAIFGTVILTRSSFCDIIGVEVLIKATTIFQWIATFVRAGMMIVFYDWKTPKNAKTRTEKEYFTASVRTGTFKRWHLRLQALFLWCTTPSDARKEAIKTASELMALLSCDLDLVASDVLAGLLLYRQKCLQKWKTEKLALISTPPITAQDGKKLNHFPPDNLPSWMNLQLASRYFDIGLGVFGWPWYIYRNLTCGCCHLFRRLTCCFYCRKRSSKVLGDNCCGCNLAGLEATTGLPYEDLVHVSFVDKVFEVPFFITYDHETSAIIISVRGTMSMDDLLTDVAAAFANMDDPGCPPGALCHGGMLNAAREIKRKLEETNIIDIALKEKPGYKVVVTGHSLGASVASILTLLLKNSYPNIQCFAFAPAPTVNKIALPSTFDNVFTIVYGNDSVIYLNYENIKYMVVEMVKCLRNCNLPKYKVFMNYPEPNEIHNSNEKSAKIDKDPKANGTCNEGECFTSGSQCNAEYGGLSAPFVTESLYVGGTILHIRLTDDGYRMKLSTADDYKNLAFRPKMILHHFPQYMQGCLRHLGKPPMVNATTLVCPLD</sequence>
<evidence type="ECO:0000256" key="14">
    <source>
        <dbReference type="ARBA" id="ARBA00026104"/>
    </source>
</evidence>
<dbReference type="OrthoDB" id="438440at2759"/>
<keyword evidence="12 15" id="KW-0472">Membrane</keyword>
<proteinExistence type="predicted"/>
<dbReference type="GO" id="GO:0046872">
    <property type="term" value="F:metal ion binding"/>
    <property type="evidence" value="ECO:0007669"/>
    <property type="project" value="UniProtKB-KW"/>
</dbReference>
<keyword evidence="6" id="KW-0479">Metal-binding</keyword>
<feature type="transmembrane region" description="Helical" evidence="15">
    <location>
        <begin position="20"/>
        <end position="41"/>
    </location>
</feature>
<dbReference type="GO" id="GO:0016298">
    <property type="term" value="F:lipase activity"/>
    <property type="evidence" value="ECO:0007669"/>
    <property type="project" value="TreeGrafter"/>
</dbReference>
<dbReference type="SUPFAM" id="SSF53474">
    <property type="entry name" value="alpha/beta-Hydrolases"/>
    <property type="match status" value="1"/>
</dbReference>